<protein>
    <recommendedName>
        <fullName evidence="4 6">dTDP-4-dehydrorhamnose reductase</fullName>
        <ecNumber evidence="3 6">1.1.1.133</ecNumber>
    </recommendedName>
</protein>
<dbReference type="EMBL" id="JBHLXE010000013">
    <property type="protein sequence ID" value="MFC0178647.1"/>
    <property type="molecule type" value="Genomic_DNA"/>
</dbReference>
<dbReference type="EC" id="1.1.1.133" evidence="3 6"/>
<keyword evidence="6" id="KW-0521">NADP</keyword>
<dbReference type="Gene3D" id="3.90.25.10">
    <property type="entry name" value="UDP-galactose 4-epimerase, domain 1"/>
    <property type="match status" value="1"/>
</dbReference>
<comment type="caution">
    <text evidence="8">The sequence shown here is derived from an EMBL/GenBank/DDBJ whole genome shotgun (WGS) entry which is preliminary data.</text>
</comment>
<organism evidence="8 9">
    <name type="scientific">Thorsellia kenyensis</name>
    <dbReference type="NCBI Taxonomy" id="1549888"/>
    <lineage>
        <taxon>Bacteria</taxon>
        <taxon>Pseudomonadati</taxon>
        <taxon>Pseudomonadota</taxon>
        <taxon>Gammaproteobacteria</taxon>
        <taxon>Enterobacterales</taxon>
        <taxon>Thorselliaceae</taxon>
        <taxon>Thorsellia</taxon>
    </lineage>
</organism>
<evidence type="ECO:0000256" key="1">
    <source>
        <dbReference type="ARBA" id="ARBA00004781"/>
    </source>
</evidence>
<evidence type="ECO:0000256" key="6">
    <source>
        <dbReference type="RuleBase" id="RU364082"/>
    </source>
</evidence>
<evidence type="ECO:0000256" key="5">
    <source>
        <dbReference type="ARBA" id="ARBA00048200"/>
    </source>
</evidence>
<evidence type="ECO:0000259" key="7">
    <source>
        <dbReference type="Pfam" id="PF04321"/>
    </source>
</evidence>
<evidence type="ECO:0000256" key="2">
    <source>
        <dbReference type="ARBA" id="ARBA00010944"/>
    </source>
</evidence>
<feature type="domain" description="RmlD-like substrate binding" evidence="7">
    <location>
        <begin position="1"/>
        <end position="278"/>
    </location>
</feature>
<reference evidence="8 9" key="1">
    <citation type="submission" date="2024-09" db="EMBL/GenBank/DDBJ databases">
        <authorList>
            <person name="Sun Q."/>
            <person name="Mori K."/>
        </authorList>
    </citation>
    <scope>NUCLEOTIDE SEQUENCE [LARGE SCALE GENOMIC DNA]</scope>
    <source>
        <strain evidence="8 9">CCM 8545</strain>
    </source>
</reference>
<dbReference type="Pfam" id="PF04321">
    <property type="entry name" value="RmlD_sub_bind"/>
    <property type="match status" value="1"/>
</dbReference>
<dbReference type="SUPFAM" id="SSF51735">
    <property type="entry name" value="NAD(P)-binding Rossmann-fold domains"/>
    <property type="match status" value="1"/>
</dbReference>
<comment type="pathway">
    <text evidence="1 6">Carbohydrate biosynthesis; dTDP-L-rhamnose biosynthesis.</text>
</comment>
<dbReference type="CDD" id="cd05254">
    <property type="entry name" value="dTDP_HR_like_SDR_e"/>
    <property type="match status" value="1"/>
</dbReference>
<dbReference type="Gene3D" id="3.40.50.720">
    <property type="entry name" value="NAD(P)-binding Rossmann-like Domain"/>
    <property type="match status" value="1"/>
</dbReference>
<evidence type="ECO:0000313" key="8">
    <source>
        <dbReference type="EMBL" id="MFC0178647.1"/>
    </source>
</evidence>
<dbReference type="NCBIfam" id="TIGR01214">
    <property type="entry name" value="rmlD"/>
    <property type="match status" value="1"/>
</dbReference>
<comment type="function">
    <text evidence="6">Catalyzes the reduction of dTDP-6-deoxy-L-lyxo-4-hexulose to yield dTDP-L-rhamnose.</text>
</comment>
<dbReference type="PANTHER" id="PTHR10491">
    <property type="entry name" value="DTDP-4-DEHYDRORHAMNOSE REDUCTASE"/>
    <property type="match status" value="1"/>
</dbReference>
<evidence type="ECO:0000313" key="9">
    <source>
        <dbReference type="Proteomes" id="UP001589758"/>
    </source>
</evidence>
<dbReference type="Proteomes" id="UP001589758">
    <property type="component" value="Unassembled WGS sequence"/>
</dbReference>
<comment type="catalytic activity">
    <reaction evidence="5 6">
        <text>dTDP-beta-L-rhamnose + NADP(+) = dTDP-4-dehydro-beta-L-rhamnose + NADPH + H(+)</text>
        <dbReference type="Rhea" id="RHEA:21796"/>
        <dbReference type="ChEBI" id="CHEBI:15378"/>
        <dbReference type="ChEBI" id="CHEBI:57510"/>
        <dbReference type="ChEBI" id="CHEBI:57783"/>
        <dbReference type="ChEBI" id="CHEBI:58349"/>
        <dbReference type="ChEBI" id="CHEBI:62830"/>
        <dbReference type="EC" id="1.1.1.133"/>
    </reaction>
</comment>
<sequence>MKILLTGAKGQLGQCIQQAFPKHWSLVAYDSKALDITNREQVYHTITKEMPDVIINAAAYTAVDNAEEEVDKAFAINEKGILNLAQVAKLCGTKMIHISTDYVFDGLYCEAYTEEMQTNPQSIYGQSKLAGEQSLISSIDNAIIIRTAWVFSEFGQNFFLTMRRLFNERDALSIVGDQIGNPTYAGDLARAIIASIEKEIPAGIYHYSGNQSVSWYEFAQYILDNCSDKIKTRVKLSKITSNEYPQKAKRPQFSKLSNSKLSALGIAPSDWKLAVQKLSGNIV</sequence>
<dbReference type="GO" id="GO:0008831">
    <property type="term" value="F:dTDP-4-dehydrorhamnose reductase activity"/>
    <property type="evidence" value="ECO:0007669"/>
    <property type="project" value="UniProtKB-EC"/>
</dbReference>
<evidence type="ECO:0000256" key="4">
    <source>
        <dbReference type="ARBA" id="ARBA00017099"/>
    </source>
</evidence>
<name>A0ABV6C7S7_9GAMM</name>
<comment type="similarity">
    <text evidence="2 6">Belongs to the dTDP-4-dehydrorhamnose reductase family.</text>
</comment>
<accession>A0ABV6C7S7</accession>
<keyword evidence="9" id="KW-1185">Reference proteome</keyword>
<gene>
    <name evidence="8" type="primary">rfbD</name>
    <name evidence="8" type="ORF">ACFFIT_00775</name>
</gene>
<evidence type="ECO:0000256" key="3">
    <source>
        <dbReference type="ARBA" id="ARBA00012929"/>
    </source>
</evidence>
<dbReference type="InterPro" id="IPR029903">
    <property type="entry name" value="RmlD-like-bd"/>
</dbReference>
<keyword evidence="6 8" id="KW-0560">Oxidoreductase</keyword>
<proteinExistence type="inferred from homology"/>
<dbReference type="InterPro" id="IPR036291">
    <property type="entry name" value="NAD(P)-bd_dom_sf"/>
</dbReference>
<comment type="cofactor">
    <cofactor evidence="6">
        <name>Mg(2+)</name>
        <dbReference type="ChEBI" id="CHEBI:18420"/>
    </cofactor>
    <text evidence="6">Binds 1 Mg(2+) ion per monomer.</text>
</comment>
<dbReference type="InterPro" id="IPR005913">
    <property type="entry name" value="dTDP_dehydrorham_reduct"/>
</dbReference>
<dbReference type="PANTHER" id="PTHR10491:SF4">
    <property type="entry name" value="METHIONINE ADENOSYLTRANSFERASE 2 SUBUNIT BETA"/>
    <property type="match status" value="1"/>
</dbReference>
<dbReference type="RefSeq" id="WP_385875484.1">
    <property type="nucleotide sequence ID" value="NZ_JBHLXE010000013.1"/>
</dbReference>